<reference evidence="1 2" key="1">
    <citation type="journal article" date="2022" name="Plant J.">
        <title>Chromosome-level genome of Camellia lanceoleosa provides a valuable resource for understanding genome evolution and self-incompatibility.</title>
        <authorList>
            <person name="Gong W."/>
            <person name="Xiao S."/>
            <person name="Wang L."/>
            <person name="Liao Z."/>
            <person name="Chang Y."/>
            <person name="Mo W."/>
            <person name="Hu G."/>
            <person name="Li W."/>
            <person name="Zhao G."/>
            <person name="Zhu H."/>
            <person name="Hu X."/>
            <person name="Ji K."/>
            <person name="Xiang X."/>
            <person name="Song Q."/>
            <person name="Yuan D."/>
            <person name="Jin S."/>
            <person name="Zhang L."/>
        </authorList>
    </citation>
    <scope>NUCLEOTIDE SEQUENCE [LARGE SCALE GENOMIC DNA]</scope>
    <source>
        <strain evidence="1">SQ_2022a</strain>
    </source>
</reference>
<name>A0ACC0J3P1_9ERIC</name>
<protein>
    <submittedName>
        <fullName evidence="1">Uncharacterized protein</fullName>
    </submittedName>
</protein>
<organism evidence="1 2">
    <name type="scientific">Camellia lanceoleosa</name>
    <dbReference type="NCBI Taxonomy" id="1840588"/>
    <lineage>
        <taxon>Eukaryota</taxon>
        <taxon>Viridiplantae</taxon>
        <taxon>Streptophyta</taxon>
        <taxon>Embryophyta</taxon>
        <taxon>Tracheophyta</taxon>
        <taxon>Spermatophyta</taxon>
        <taxon>Magnoliopsida</taxon>
        <taxon>eudicotyledons</taxon>
        <taxon>Gunneridae</taxon>
        <taxon>Pentapetalae</taxon>
        <taxon>asterids</taxon>
        <taxon>Ericales</taxon>
        <taxon>Theaceae</taxon>
        <taxon>Camellia</taxon>
    </lineage>
</organism>
<proteinExistence type="predicted"/>
<accession>A0ACC0J3P1</accession>
<evidence type="ECO:0000313" key="2">
    <source>
        <dbReference type="Proteomes" id="UP001060215"/>
    </source>
</evidence>
<gene>
    <name evidence="1" type="ORF">LOK49_LG01G00627</name>
</gene>
<comment type="caution">
    <text evidence="1">The sequence shown here is derived from an EMBL/GenBank/DDBJ whole genome shotgun (WGS) entry which is preliminary data.</text>
</comment>
<dbReference type="Proteomes" id="UP001060215">
    <property type="component" value="Chromosome 1"/>
</dbReference>
<sequence length="32" mass="3459">MFSGMIMFSVNECPICESSMASIESPKSWGTA</sequence>
<evidence type="ECO:0000313" key="1">
    <source>
        <dbReference type="EMBL" id="KAI8032033.1"/>
    </source>
</evidence>
<keyword evidence="2" id="KW-1185">Reference proteome</keyword>
<dbReference type="EMBL" id="CM045758">
    <property type="protein sequence ID" value="KAI8032033.1"/>
    <property type="molecule type" value="Genomic_DNA"/>
</dbReference>